<evidence type="ECO:0000313" key="3">
    <source>
        <dbReference type="Proteomes" id="UP001238088"/>
    </source>
</evidence>
<keyword evidence="1" id="KW-0812">Transmembrane</keyword>
<evidence type="ECO:0008006" key="4">
    <source>
        <dbReference type="Google" id="ProtNLM"/>
    </source>
</evidence>
<keyword evidence="1" id="KW-1133">Transmembrane helix</keyword>
<evidence type="ECO:0000313" key="2">
    <source>
        <dbReference type="EMBL" id="MDQ0268848.1"/>
    </source>
</evidence>
<accession>A0ABU0AEI5</accession>
<proteinExistence type="predicted"/>
<protein>
    <recommendedName>
        <fullName evidence="4">Citrate transporter</fullName>
    </recommendedName>
</protein>
<comment type="caution">
    <text evidence="2">The sequence shown here is derived from an EMBL/GenBank/DDBJ whole genome shotgun (WGS) entry which is preliminary data.</text>
</comment>
<evidence type="ECO:0000256" key="1">
    <source>
        <dbReference type="SAM" id="Phobius"/>
    </source>
</evidence>
<keyword evidence="1" id="KW-0472">Membrane</keyword>
<dbReference type="EMBL" id="JAUSUB010000002">
    <property type="protein sequence ID" value="MDQ0268848.1"/>
    <property type="molecule type" value="Genomic_DNA"/>
</dbReference>
<reference evidence="2 3" key="1">
    <citation type="submission" date="2023-07" db="EMBL/GenBank/DDBJ databases">
        <title>Genomic Encyclopedia of Type Strains, Phase IV (KMG-IV): sequencing the most valuable type-strain genomes for metagenomic binning, comparative biology and taxonomic classification.</title>
        <authorList>
            <person name="Goeker M."/>
        </authorList>
    </citation>
    <scope>NUCLEOTIDE SEQUENCE [LARGE SCALE GENOMIC DNA]</scope>
    <source>
        <strain evidence="2 3">DSM 23494</strain>
    </source>
</reference>
<feature type="transmembrane region" description="Helical" evidence="1">
    <location>
        <begin position="48"/>
        <end position="65"/>
    </location>
</feature>
<keyword evidence="3" id="KW-1185">Reference proteome</keyword>
<sequence length="66" mass="7168">MVALLIHAVLFCFYIMSYIGGGTIIPWAIIPVAAICNVDVFELARRNFLPVVIGLAATTIVAMFLI</sequence>
<feature type="transmembrane region" description="Helical" evidence="1">
    <location>
        <begin position="6"/>
        <end position="36"/>
    </location>
</feature>
<gene>
    <name evidence="2" type="ORF">J2S17_000717</name>
</gene>
<organism evidence="2 3">
    <name type="scientific">Cytobacillus purgationiresistens</name>
    <dbReference type="NCBI Taxonomy" id="863449"/>
    <lineage>
        <taxon>Bacteria</taxon>
        <taxon>Bacillati</taxon>
        <taxon>Bacillota</taxon>
        <taxon>Bacilli</taxon>
        <taxon>Bacillales</taxon>
        <taxon>Bacillaceae</taxon>
        <taxon>Cytobacillus</taxon>
    </lineage>
</organism>
<dbReference type="Proteomes" id="UP001238088">
    <property type="component" value="Unassembled WGS sequence"/>
</dbReference>
<name>A0ABU0AEI5_9BACI</name>